<keyword evidence="2" id="KW-0808">Transferase</keyword>
<dbReference type="Proteomes" id="UP000663844">
    <property type="component" value="Unassembled WGS sequence"/>
</dbReference>
<evidence type="ECO:0000313" key="7">
    <source>
        <dbReference type="EMBL" id="CAF4386604.1"/>
    </source>
</evidence>
<protein>
    <recommendedName>
        <fullName evidence="6">Protein kinase domain-containing protein</fullName>
    </recommendedName>
</protein>
<dbReference type="PROSITE" id="PS50011">
    <property type="entry name" value="PROTEIN_KINASE_DOM"/>
    <property type="match status" value="1"/>
</dbReference>
<feature type="domain" description="Protein kinase" evidence="6">
    <location>
        <begin position="1"/>
        <end position="84"/>
    </location>
</feature>
<gene>
    <name evidence="7" type="ORF">OXD698_LOCUS50662</name>
</gene>
<evidence type="ECO:0000313" key="8">
    <source>
        <dbReference type="Proteomes" id="UP000663844"/>
    </source>
</evidence>
<evidence type="ECO:0000256" key="4">
    <source>
        <dbReference type="ARBA" id="ARBA00022777"/>
    </source>
</evidence>
<keyword evidence="5" id="KW-0067">ATP-binding</keyword>
<evidence type="ECO:0000259" key="6">
    <source>
        <dbReference type="PROSITE" id="PS50011"/>
    </source>
</evidence>
<name>A0A820N8D2_9BILA</name>
<keyword evidence="1" id="KW-0723">Serine/threonine-protein kinase</keyword>
<keyword evidence="3" id="KW-0547">Nucleotide-binding</keyword>
<feature type="non-terminal residue" evidence="7">
    <location>
        <position position="1"/>
    </location>
</feature>
<dbReference type="SUPFAM" id="SSF56112">
    <property type="entry name" value="Protein kinase-like (PK-like)"/>
    <property type="match status" value="1"/>
</dbReference>
<evidence type="ECO:0000256" key="1">
    <source>
        <dbReference type="ARBA" id="ARBA00022527"/>
    </source>
</evidence>
<dbReference type="InterPro" id="IPR011009">
    <property type="entry name" value="Kinase-like_dom_sf"/>
</dbReference>
<dbReference type="InterPro" id="IPR000719">
    <property type="entry name" value="Prot_kinase_dom"/>
</dbReference>
<organism evidence="7 8">
    <name type="scientific">Adineta steineri</name>
    <dbReference type="NCBI Taxonomy" id="433720"/>
    <lineage>
        <taxon>Eukaryota</taxon>
        <taxon>Metazoa</taxon>
        <taxon>Spiralia</taxon>
        <taxon>Gnathifera</taxon>
        <taxon>Rotifera</taxon>
        <taxon>Eurotatoria</taxon>
        <taxon>Bdelloidea</taxon>
        <taxon>Adinetida</taxon>
        <taxon>Adinetidae</taxon>
        <taxon>Adineta</taxon>
    </lineage>
</organism>
<dbReference type="EMBL" id="CAJOAZ010024672">
    <property type="protein sequence ID" value="CAF4386604.1"/>
    <property type="molecule type" value="Genomic_DNA"/>
</dbReference>
<comment type="caution">
    <text evidence="7">The sequence shown here is derived from an EMBL/GenBank/DDBJ whole genome shotgun (WGS) entry which is preliminary data.</text>
</comment>
<dbReference type="PANTHER" id="PTHR24345:SF91">
    <property type="entry name" value="SERINE_THREONINE-PROTEIN KINASE PLK4"/>
    <property type="match status" value="1"/>
</dbReference>
<dbReference type="PANTHER" id="PTHR24345">
    <property type="entry name" value="SERINE/THREONINE-PROTEIN KINASE PLK"/>
    <property type="match status" value="1"/>
</dbReference>
<dbReference type="GO" id="GO:0005524">
    <property type="term" value="F:ATP binding"/>
    <property type="evidence" value="ECO:0007669"/>
    <property type="project" value="UniProtKB-KW"/>
</dbReference>
<dbReference type="Gene3D" id="1.10.510.10">
    <property type="entry name" value="Transferase(Phosphotransferase) domain 1"/>
    <property type="match status" value="1"/>
</dbReference>
<dbReference type="AlphaFoldDB" id="A0A820N8D2"/>
<reference evidence="7" key="1">
    <citation type="submission" date="2021-02" db="EMBL/GenBank/DDBJ databases">
        <authorList>
            <person name="Nowell W R."/>
        </authorList>
    </citation>
    <scope>NUCLEOTIDE SEQUENCE</scope>
</reference>
<accession>A0A820N8D2</accession>
<evidence type="ECO:0000256" key="2">
    <source>
        <dbReference type="ARBA" id="ARBA00022679"/>
    </source>
</evidence>
<evidence type="ECO:0000256" key="5">
    <source>
        <dbReference type="ARBA" id="ARBA00022840"/>
    </source>
</evidence>
<proteinExistence type="predicted"/>
<keyword evidence="4" id="KW-0418">Kinase</keyword>
<dbReference type="GO" id="GO:0005634">
    <property type="term" value="C:nucleus"/>
    <property type="evidence" value="ECO:0007669"/>
    <property type="project" value="TreeGrafter"/>
</dbReference>
<sequence>IASRTPHSYATDVWSLGILIETLLTGHPPFDTDTVHGTLKKVTHEKYELPRTFSEEAQDLVNRTLTKKAELRPNIKEIRDHPFFSKDFSHSSQSNNYKYALWGPAVDRSHDSGFVENIGQQRSTISTTSNSTS</sequence>
<evidence type="ECO:0000256" key="3">
    <source>
        <dbReference type="ARBA" id="ARBA00022741"/>
    </source>
</evidence>
<feature type="non-terminal residue" evidence="7">
    <location>
        <position position="133"/>
    </location>
</feature>
<dbReference type="Pfam" id="PF00069">
    <property type="entry name" value="Pkinase"/>
    <property type="match status" value="1"/>
</dbReference>
<dbReference type="GO" id="GO:0004674">
    <property type="term" value="F:protein serine/threonine kinase activity"/>
    <property type="evidence" value="ECO:0007669"/>
    <property type="project" value="UniProtKB-KW"/>
</dbReference>